<dbReference type="InterPro" id="IPR036873">
    <property type="entry name" value="Rhodanese-like_dom_sf"/>
</dbReference>
<evidence type="ECO:0000256" key="2">
    <source>
        <dbReference type="SAM" id="MobiDB-lite"/>
    </source>
</evidence>
<dbReference type="Pfam" id="PF17773">
    <property type="entry name" value="UPF0176_N"/>
    <property type="match status" value="1"/>
</dbReference>
<sequence>MYKKNKEQDYQEQKDQIIVCSLYCFTDLDNHEELRKQLLALLKSGEVKGSLLLASEGLNGTIAGSRESIDQLIKFLKKDSRFSELQIKESKAKKAPFNRAKVKLKKEIVTMGIPNIDPQYYAGEYVPPSEWNDLISDPNVMLIDTRNEYEIEVGSFTGAINPHTTSFREFPLFAKSLNLHKDTKVAMYCTGGIRCEKSTAYFKSLGFDHVYHLKGGILKYLEEIPETDSLWKGECFVFDDRVTVNHQLGQGQYDQCHACRSPISEKDRDSPYFSKGISCHRCYKNLTNKRRQRLEEREKQVKLAKKRGETHIGSDVSEMNRLHRDKKLKEKEKQRKNPIE</sequence>
<dbReference type="GO" id="GO:0006400">
    <property type="term" value="P:tRNA modification"/>
    <property type="evidence" value="ECO:0007669"/>
    <property type="project" value="UniProtKB-UniRule"/>
</dbReference>
<dbReference type="CDD" id="cd01518">
    <property type="entry name" value="RHOD_YceA"/>
    <property type="match status" value="1"/>
</dbReference>
<dbReference type="Gene3D" id="3.40.250.10">
    <property type="entry name" value="Rhodanese-like domain"/>
    <property type="match status" value="1"/>
</dbReference>
<dbReference type="NCBIfam" id="NF001136">
    <property type="entry name" value="PRK00142.1-4"/>
    <property type="match status" value="1"/>
</dbReference>
<comment type="similarity">
    <text evidence="1">Belongs to the TrhO family.</text>
</comment>
<comment type="catalytic activity">
    <reaction evidence="1">
        <text>uridine(34) in tRNA + AH2 + O2 = 5-hydroxyuridine(34) in tRNA + A + H2O</text>
        <dbReference type="Rhea" id="RHEA:64224"/>
        <dbReference type="Rhea" id="RHEA-COMP:11727"/>
        <dbReference type="Rhea" id="RHEA-COMP:13381"/>
        <dbReference type="ChEBI" id="CHEBI:13193"/>
        <dbReference type="ChEBI" id="CHEBI:15377"/>
        <dbReference type="ChEBI" id="CHEBI:15379"/>
        <dbReference type="ChEBI" id="CHEBI:17499"/>
        <dbReference type="ChEBI" id="CHEBI:65315"/>
        <dbReference type="ChEBI" id="CHEBI:136877"/>
    </reaction>
</comment>
<evidence type="ECO:0000313" key="5">
    <source>
        <dbReference type="Proteomes" id="UP000316199"/>
    </source>
</evidence>
<dbReference type="PANTHER" id="PTHR43268:SF3">
    <property type="entry name" value="RHODANESE-LIKE DOMAIN-CONTAINING PROTEIN 7-RELATED"/>
    <property type="match status" value="1"/>
</dbReference>
<keyword evidence="1" id="KW-0819">tRNA processing</keyword>
<dbReference type="SUPFAM" id="SSF52821">
    <property type="entry name" value="Rhodanese/Cell cycle control phosphatase"/>
    <property type="match status" value="1"/>
</dbReference>
<proteinExistence type="inferred from homology"/>
<dbReference type="EC" id="1.14.-.-" evidence="1"/>
<keyword evidence="1" id="KW-0560">Oxidoreductase</keyword>
<dbReference type="InterPro" id="IPR020936">
    <property type="entry name" value="TrhO"/>
</dbReference>
<dbReference type="SMART" id="SM00450">
    <property type="entry name" value="RHOD"/>
    <property type="match status" value="1"/>
</dbReference>
<accession>A0A520S2G3</accession>
<comment type="function">
    <text evidence="1">Catalyzes oxygen-dependent 5-hydroxyuridine (ho5U) modification at position 34 in tRNAs.</text>
</comment>
<organism evidence="4 5">
    <name type="scientific">OM182 bacterium</name>
    <dbReference type="NCBI Taxonomy" id="2510334"/>
    <lineage>
        <taxon>Bacteria</taxon>
        <taxon>Pseudomonadati</taxon>
        <taxon>Pseudomonadota</taxon>
        <taxon>Gammaproteobacteria</taxon>
        <taxon>OMG group</taxon>
        <taxon>OM182 clade</taxon>
    </lineage>
</organism>
<dbReference type="PANTHER" id="PTHR43268">
    <property type="entry name" value="THIOSULFATE SULFURTRANSFERASE/RHODANESE-LIKE DOMAIN-CONTAINING PROTEIN 2"/>
    <property type="match status" value="1"/>
</dbReference>
<comment type="caution">
    <text evidence="4">The sequence shown here is derived from an EMBL/GenBank/DDBJ whole genome shotgun (WGS) entry which is preliminary data.</text>
</comment>
<evidence type="ECO:0000256" key="1">
    <source>
        <dbReference type="HAMAP-Rule" id="MF_00469"/>
    </source>
</evidence>
<reference evidence="4 5" key="1">
    <citation type="submission" date="2019-02" db="EMBL/GenBank/DDBJ databases">
        <title>Prokaryotic population dynamics and viral predation in marine succession experiment using metagenomics: the confinement effect.</title>
        <authorList>
            <person name="Haro-Moreno J.M."/>
            <person name="Rodriguez-Valera F."/>
            <person name="Lopez-Perez M."/>
        </authorList>
    </citation>
    <scope>NUCLEOTIDE SEQUENCE [LARGE SCALE GENOMIC DNA]</scope>
    <source>
        <strain evidence="4">MED-G157</strain>
    </source>
</reference>
<dbReference type="Gene3D" id="3.30.70.100">
    <property type="match status" value="1"/>
</dbReference>
<dbReference type="GO" id="GO:0016740">
    <property type="term" value="F:transferase activity"/>
    <property type="evidence" value="ECO:0007669"/>
    <property type="project" value="UniProtKB-KW"/>
</dbReference>
<feature type="region of interest" description="Disordered" evidence="2">
    <location>
        <begin position="297"/>
        <end position="340"/>
    </location>
</feature>
<evidence type="ECO:0000313" key="4">
    <source>
        <dbReference type="EMBL" id="RZO76644.1"/>
    </source>
</evidence>
<dbReference type="EMBL" id="SHAG01000009">
    <property type="protein sequence ID" value="RZO76644.1"/>
    <property type="molecule type" value="Genomic_DNA"/>
</dbReference>
<gene>
    <name evidence="1" type="primary">trhO</name>
    <name evidence="4" type="ORF">EVA68_03635</name>
</gene>
<keyword evidence="4" id="KW-0808">Transferase</keyword>
<dbReference type="Proteomes" id="UP000316199">
    <property type="component" value="Unassembled WGS sequence"/>
</dbReference>
<dbReference type="InterPro" id="IPR001763">
    <property type="entry name" value="Rhodanese-like_dom"/>
</dbReference>
<protein>
    <recommendedName>
        <fullName evidence="1">tRNA uridine(34) hydroxylase</fullName>
        <ecNumber evidence="1">1.14.-.-</ecNumber>
    </recommendedName>
    <alternativeName>
        <fullName evidence="1">tRNA hydroxylation protein O</fullName>
    </alternativeName>
</protein>
<dbReference type="HAMAP" id="MF_00469">
    <property type="entry name" value="TrhO"/>
    <property type="match status" value="1"/>
</dbReference>
<feature type="domain" description="Rhodanese" evidence="3">
    <location>
        <begin position="136"/>
        <end position="229"/>
    </location>
</feature>
<dbReference type="PROSITE" id="PS50206">
    <property type="entry name" value="RHODANESE_3"/>
    <property type="match status" value="1"/>
</dbReference>
<dbReference type="InterPro" id="IPR040503">
    <property type="entry name" value="TRHO_N"/>
</dbReference>
<evidence type="ECO:0000259" key="3">
    <source>
        <dbReference type="PROSITE" id="PS50206"/>
    </source>
</evidence>
<name>A0A520S2G3_9GAMM</name>
<dbReference type="GO" id="GO:0016705">
    <property type="term" value="F:oxidoreductase activity, acting on paired donors, with incorporation or reduction of molecular oxygen"/>
    <property type="evidence" value="ECO:0007669"/>
    <property type="project" value="UniProtKB-UniRule"/>
</dbReference>
<dbReference type="AlphaFoldDB" id="A0A520S2G3"/>
<dbReference type="Pfam" id="PF00581">
    <property type="entry name" value="Rhodanese"/>
    <property type="match status" value="1"/>
</dbReference>